<dbReference type="VEuPathDB" id="FungiDB:AMAG_03554"/>
<gene>
    <name evidence="2" type="ORF">AMAG_03554</name>
</gene>
<reference evidence="2 3" key="1">
    <citation type="submission" date="2009-11" db="EMBL/GenBank/DDBJ databases">
        <title>Annotation of Allomyces macrogynus ATCC 38327.</title>
        <authorList>
            <consortium name="The Broad Institute Genome Sequencing Platform"/>
            <person name="Russ C."/>
            <person name="Cuomo C."/>
            <person name="Burger G."/>
            <person name="Gray M.W."/>
            <person name="Holland P.W.H."/>
            <person name="King N."/>
            <person name="Lang F.B.F."/>
            <person name="Roger A.J."/>
            <person name="Ruiz-Trillo I."/>
            <person name="Young S.K."/>
            <person name="Zeng Q."/>
            <person name="Gargeya S."/>
            <person name="Fitzgerald M."/>
            <person name="Haas B."/>
            <person name="Abouelleil A."/>
            <person name="Alvarado L."/>
            <person name="Arachchi H.M."/>
            <person name="Berlin A."/>
            <person name="Chapman S.B."/>
            <person name="Gearin G."/>
            <person name="Goldberg J."/>
            <person name="Griggs A."/>
            <person name="Gujja S."/>
            <person name="Hansen M."/>
            <person name="Heiman D."/>
            <person name="Howarth C."/>
            <person name="Larimer J."/>
            <person name="Lui A."/>
            <person name="MacDonald P.J.P."/>
            <person name="McCowen C."/>
            <person name="Montmayeur A."/>
            <person name="Murphy C."/>
            <person name="Neiman D."/>
            <person name="Pearson M."/>
            <person name="Priest M."/>
            <person name="Roberts A."/>
            <person name="Saif S."/>
            <person name="Shea T."/>
            <person name="Sisk P."/>
            <person name="Stolte C."/>
            <person name="Sykes S."/>
            <person name="Wortman J."/>
            <person name="Nusbaum C."/>
            <person name="Birren B."/>
        </authorList>
    </citation>
    <scope>NUCLEOTIDE SEQUENCE [LARGE SCALE GENOMIC DNA]</scope>
    <source>
        <strain evidence="2 3">ATCC 38327</strain>
    </source>
</reference>
<dbReference type="EMBL" id="GG745334">
    <property type="protein sequence ID" value="KNE59238.1"/>
    <property type="molecule type" value="Genomic_DNA"/>
</dbReference>
<keyword evidence="1" id="KW-1133">Transmembrane helix</keyword>
<dbReference type="Proteomes" id="UP000054350">
    <property type="component" value="Unassembled WGS sequence"/>
</dbReference>
<accession>A0A0L0S9F8</accession>
<name>A0A0L0S9F8_ALLM3</name>
<organism evidence="2 3">
    <name type="scientific">Allomyces macrogynus (strain ATCC 38327)</name>
    <name type="common">Allomyces javanicus var. macrogynus</name>
    <dbReference type="NCBI Taxonomy" id="578462"/>
    <lineage>
        <taxon>Eukaryota</taxon>
        <taxon>Fungi</taxon>
        <taxon>Fungi incertae sedis</taxon>
        <taxon>Blastocladiomycota</taxon>
        <taxon>Blastocladiomycetes</taxon>
        <taxon>Blastocladiales</taxon>
        <taxon>Blastocladiaceae</taxon>
        <taxon>Allomyces</taxon>
    </lineage>
</organism>
<feature type="transmembrane region" description="Helical" evidence="1">
    <location>
        <begin position="127"/>
        <end position="148"/>
    </location>
</feature>
<keyword evidence="3" id="KW-1185">Reference proteome</keyword>
<reference evidence="3" key="2">
    <citation type="submission" date="2009-11" db="EMBL/GenBank/DDBJ databases">
        <title>The Genome Sequence of Allomyces macrogynus strain ATCC 38327.</title>
        <authorList>
            <consortium name="The Broad Institute Genome Sequencing Platform"/>
            <person name="Russ C."/>
            <person name="Cuomo C."/>
            <person name="Shea T."/>
            <person name="Young S.K."/>
            <person name="Zeng Q."/>
            <person name="Koehrsen M."/>
            <person name="Haas B."/>
            <person name="Borodovsky M."/>
            <person name="Guigo R."/>
            <person name="Alvarado L."/>
            <person name="Berlin A."/>
            <person name="Borenstein D."/>
            <person name="Chen Z."/>
            <person name="Engels R."/>
            <person name="Freedman E."/>
            <person name="Gellesch M."/>
            <person name="Goldberg J."/>
            <person name="Griggs A."/>
            <person name="Gujja S."/>
            <person name="Heiman D."/>
            <person name="Hepburn T."/>
            <person name="Howarth C."/>
            <person name="Jen D."/>
            <person name="Larson L."/>
            <person name="Lewis B."/>
            <person name="Mehta T."/>
            <person name="Park D."/>
            <person name="Pearson M."/>
            <person name="Roberts A."/>
            <person name="Saif S."/>
            <person name="Shenoy N."/>
            <person name="Sisk P."/>
            <person name="Stolte C."/>
            <person name="Sykes S."/>
            <person name="Walk T."/>
            <person name="White J."/>
            <person name="Yandava C."/>
            <person name="Burger G."/>
            <person name="Gray M.W."/>
            <person name="Holland P.W.H."/>
            <person name="King N."/>
            <person name="Lang F.B.F."/>
            <person name="Roger A.J."/>
            <person name="Ruiz-Trillo I."/>
            <person name="Lander E."/>
            <person name="Nusbaum C."/>
        </authorList>
    </citation>
    <scope>NUCLEOTIDE SEQUENCE [LARGE SCALE GENOMIC DNA]</scope>
    <source>
        <strain evidence="3">ATCC 38327</strain>
    </source>
</reference>
<keyword evidence="1" id="KW-0812">Transmembrane</keyword>
<feature type="transmembrane region" description="Helical" evidence="1">
    <location>
        <begin position="191"/>
        <end position="210"/>
    </location>
</feature>
<feature type="transmembrane region" description="Helical" evidence="1">
    <location>
        <begin position="90"/>
        <end position="115"/>
    </location>
</feature>
<proteinExistence type="predicted"/>
<feature type="transmembrane region" description="Helical" evidence="1">
    <location>
        <begin position="48"/>
        <end position="70"/>
    </location>
</feature>
<evidence type="ECO:0008006" key="4">
    <source>
        <dbReference type="Google" id="ProtNLM"/>
    </source>
</evidence>
<evidence type="ECO:0000313" key="2">
    <source>
        <dbReference type="EMBL" id="KNE59238.1"/>
    </source>
</evidence>
<evidence type="ECO:0000313" key="3">
    <source>
        <dbReference type="Proteomes" id="UP000054350"/>
    </source>
</evidence>
<evidence type="ECO:0000256" key="1">
    <source>
        <dbReference type="SAM" id="Phobius"/>
    </source>
</evidence>
<protein>
    <recommendedName>
        <fullName evidence="4">Transmembrane protein</fullName>
    </recommendedName>
</protein>
<sequence length="302" mass="32586">MHLSAAASCAVQYRSSRHSMTLALLVISLAHLFDVIGTNIFGGVPTPVSMPALLALDWILVFVAYIGMAWMRYFTILAIGRKGPELSTKILFGLTTALSLYWTIISIAGVVQWPVPSAASFVAPTVNAMYICNLMVNTYSAVLFFLAFQTLHARTVPASTATLEPVAPAGGTVTTAKTVQRVNFLVCKSQVLVVFQAAVQIIAIAVQLVTPVIDPMWSFLSISEGLTTRVFATILEDYGTLRRFDPAAAAEQHRSSSRPTSQAGVSSLLLSSTRARRRHVVAWAQVGADHQRRRQGVGHGEG</sequence>
<feature type="transmembrane region" description="Helical" evidence="1">
    <location>
        <begin position="21"/>
        <end position="42"/>
    </location>
</feature>
<keyword evidence="1" id="KW-0472">Membrane</keyword>
<dbReference type="AlphaFoldDB" id="A0A0L0S9F8"/>